<evidence type="ECO:0000256" key="1">
    <source>
        <dbReference type="ARBA" id="ARBA00000900"/>
    </source>
</evidence>
<keyword evidence="16" id="KW-1185">Reference proteome</keyword>
<feature type="domain" description="RING-type" evidence="14">
    <location>
        <begin position="64"/>
        <end position="102"/>
    </location>
</feature>
<dbReference type="GO" id="GO:0008270">
    <property type="term" value="F:zinc ion binding"/>
    <property type="evidence" value="ECO:0007669"/>
    <property type="project" value="UniProtKB-KW"/>
</dbReference>
<reference evidence="15" key="1">
    <citation type="submission" date="2022-07" db="EMBL/GenBank/DDBJ databases">
        <title>Phylogenomic reconstructions and comparative analyses of Kickxellomycotina fungi.</title>
        <authorList>
            <person name="Reynolds N.K."/>
            <person name="Stajich J.E."/>
            <person name="Barry K."/>
            <person name="Grigoriev I.V."/>
            <person name="Crous P."/>
            <person name="Smith M.E."/>
        </authorList>
    </citation>
    <scope>NUCLEOTIDE SEQUENCE</scope>
    <source>
        <strain evidence="15">BCRC 34381</strain>
    </source>
</reference>
<dbReference type="PROSITE" id="PS00518">
    <property type="entry name" value="ZF_RING_1"/>
    <property type="match status" value="1"/>
</dbReference>
<protein>
    <recommendedName>
        <fullName evidence="4">RING-type E3 ubiquitin transferase</fullName>
        <ecNumber evidence="4">2.3.2.27</ecNumber>
    </recommendedName>
</protein>
<evidence type="ECO:0000256" key="7">
    <source>
        <dbReference type="ARBA" id="ARBA00022771"/>
    </source>
</evidence>
<evidence type="ECO:0000256" key="9">
    <source>
        <dbReference type="ARBA" id="ARBA00022833"/>
    </source>
</evidence>
<keyword evidence="10 13" id="KW-0472">Membrane</keyword>
<accession>A0A9W7Y8L4</accession>
<evidence type="ECO:0000256" key="2">
    <source>
        <dbReference type="ARBA" id="ARBA00004308"/>
    </source>
</evidence>
<evidence type="ECO:0000256" key="10">
    <source>
        <dbReference type="ARBA" id="ARBA00023136"/>
    </source>
</evidence>
<dbReference type="InterPro" id="IPR017907">
    <property type="entry name" value="Znf_RING_CS"/>
</dbReference>
<keyword evidence="6" id="KW-0479">Metal-binding</keyword>
<dbReference type="PANTHER" id="PTHR12313">
    <property type="entry name" value="E3 UBIQUITIN-PROTEIN LIGASE RNF5-RELATED"/>
    <property type="match status" value="1"/>
</dbReference>
<comment type="catalytic activity">
    <reaction evidence="1">
        <text>S-ubiquitinyl-[E2 ubiquitin-conjugating enzyme]-L-cysteine + [acceptor protein]-L-lysine = [E2 ubiquitin-conjugating enzyme]-L-cysteine + N(6)-ubiquitinyl-[acceptor protein]-L-lysine.</text>
        <dbReference type="EC" id="2.3.2.27"/>
    </reaction>
</comment>
<evidence type="ECO:0000256" key="12">
    <source>
        <dbReference type="SAM" id="MobiDB-lite"/>
    </source>
</evidence>
<dbReference type="InterPro" id="IPR013083">
    <property type="entry name" value="Znf_RING/FYVE/PHD"/>
</dbReference>
<keyword evidence="8" id="KW-0833">Ubl conjugation pathway</keyword>
<proteinExistence type="predicted"/>
<feature type="non-terminal residue" evidence="15">
    <location>
        <position position="1"/>
    </location>
</feature>
<evidence type="ECO:0000256" key="4">
    <source>
        <dbReference type="ARBA" id="ARBA00012483"/>
    </source>
</evidence>
<keyword evidence="13" id="KW-1133">Transmembrane helix</keyword>
<organism evidence="15 16">
    <name type="scientific">Coemansia biformis</name>
    <dbReference type="NCBI Taxonomy" id="1286918"/>
    <lineage>
        <taxon>Eukaryota</taxon>
        <taxon>Fungi</taxon>
        <taxon>Fungi incertae sedis</taxon>
        <taxon>Zoopagomycota</taxon>
        <taxon>Kickxellomycotina</taxon>
        <taxon>Kickxellomycetes</taxon>
        <taxon>Kickxellales</taxon>
        <taxon>Kickxellaceae</taxon>
        <taxon>Coemansia</taxon>
    </lineage>
</organism>
<dbReference type="EMBL" id="JANBOI010000275">
    <property type="protein sequence ID" value="KAJ1731935.1"/>
    <property type="molecule type" value="Genomic_DNA"/>
</dbReference>
<dbReference type="Proteomes" id="UP001143981">
    <property type="component" value="Unassembled WGS sequence"/>
</dbReference>
<evidence type="ECO:0000313" key="15">
    <source>
        <dbReference type="EMBL" id="KAJ1731935.1"/>
    </source>
</evidence>
<evidence type="ECO:0000256" key="3">
    <source>
        <dbReference type="ARBA" id="ARBA00004906"/>
    </source>
</evidence>
<evidence type="ECO:0000313" key="16">
    <source>
        <dbReference type="Proteomes" id="UP001143981"/>
    </source>
</evidence>
<dbReference type="PROSITE" id="PS50089">
    <property type="entry name" value="ZF_RING_2"/>
    <property type="match status" value="1"/>
</dbReference>
<evidence type="ECO:0000256" key="8">
    <source>
        <dbReference type="ARBA" id="ARBA00022786"/>
    </source>
</evidence>
<evidence type="ECO:0000256" key="6">
    <source>
        <dbReference type="ARBA" id="ARBA00022723"/>
    </source>
</evidence>
<comment type="pathway">
    <text evidence="3">Protein modification; protein ubiquitination.</text>
</comment>
<dbReference type="SUPFAM" id="SSF57850">
    <property type="entry name" value="RING/U-box"/>
    <property type="match status" value="1"/>
</dbReference>
<feature type="region of interest" description="Disordered" evidence="12">
    <location>
        <begin position="1"/>
        <end position="55"/>
    </location>
</feature>
<comment type="subcellular location">
    <subcellularLocation>
        <location evidence="2">Endomembrane system</location>
    </subcellularLocation>
</comment>
<feature type="region of interest" description="Disordered" evidence="12">
    <location>
        <begin position="116"/>
        <end position="143"/>
    </location>
</feature>
<dbReference type="EC" id="2.3.2.27" evidence="4"/>
<feature type="transmembrane region" description="Helical" evidence="13">
    <location>
        <begin position="176"/>
        <end position="195"/>
    </location>
</feature>
<dbReference type="InterPro" id="IPR001841">
    <property type="entry name" value="Znf_RING"/>
</dbReference>
<feature type="transmembrane region" description="Helical" evidence="13">
    <location>
        <begin position="215"/>
        <end position="233"/>
    </location>
</feature>
<evidence type="ECO:0000256" key="11">
    <source>
        <dbReference type="PROSITE-ProRule" id="PRU00175"/>
    </source>
</evidence>
<dbReference type="InterPro" id="IPR045103">
    <property type="entry name" value="RNF5/RNF185-like"/>
</dbReference>
<keyword evidence="13" id="KW-0812">Transmembrane</keyword>
<dbReference type="GO" id="GO:0006511">
    <property type="term" value="P:ubiquitin-dependent protein catabolic process"/>
    <property type="evidence" value="ECO:0007669"/>
    <property type="project" value="InterPro"/>
</dbReference>
<evidence type="ECO:0000256" key="5">
    <source>
        <dbReference type="ARBA" id="ARBA00022679"/>
    </source>
</evidence>
<dbReference type="GO" id="GO:0005783">
    <property type="term" value="C:endoplasmic reticulum"/>
    <property type="evidence" value="ECO:0007669"/>
    <property type="project" value="InterPro"/>
</dbReference>
<gene>
    <name evidence="15" type="ORF">LPJ61_002289</name>
</gene>
<dbReference type="AlphaFoldDB" id="A0A9W7Y8L4"/>
<dbReference type="Gene3D" id="3.30.40.10">
    <property type="entry name" value="Zinc/RING finger domain, C3HC4 (zinc finger)"/>
    <property type="match status" value="1"/>
</dbReference>
<keyword evidence="7 11" id="KW-0863">Zinc-finger</keyword>
<dbReference type="OrthoDB" id="6270329at2759"/>
<keyword evidence="5" id="KW-0808">Transferase</keyword>
<dbReference type="Pfam" id="PF13923">
    <property type="entry name" value="zf-C3HC4_2"/>
    <property type="match status" value="1"/>
</dbReference>
<dbReference type="GO" id="GO:0061630">
    <property type="term" value="F:ubiquitin protein ligase activity"/>
    <property type="evidence" value="ECO:0007669"/>
    <property type="project" value="UniProtKB-EC"/>
</dbReference>
<comment type="caution">
    <text evidence="15">The sequence shown here is derived from an EMBL/GenBank/DDBJ whole genome shotgun (WGS) entry which is preliminary data.</text>
</comment>
<name>A0A9W7Y8L4_9FUNG</name>
<evidence type="ECO:0000256" key="13">
    <source>
        <dbReference type="SAM" id="Phobius"/>
    </source>
</evidence>
<keyword evidence="9" id="KW-0862">Zinc</keyword>
<feature type="compositionally biased region" description="Low complexity" evidence="12">
    <location>
        <begin position="37"/>
        <end position="55"/>
    </location>
</feature>
<sequence length="234" mass="24007">RRRNGVSADQAEGDGRSVPAATTTTTTALEDKGKGPDGTAADPAGAAADPSDGEAGVASDEFSCNICFDTSTDPVLTLCGHLFCWSCLVQWLERSATCPVCKAGCDKEKVIPVYGRGKEEKDPRLNANMPNRPAGRRPPAPPPRQANQFFGFDPFGVPGSFHGVGMGVGRGGGGGAVFVGGFGFLPALMGFSSFSGGQPGGGAPGTGQPVGQQAFASRVLMMLAAMILMSILFY</sequence>
<dbReference type="SMART" id="SM00184">
    <property type="entry name" value="RING"/>
    <property type="match status" value="1"/>
</dbReference>
<evidence type="ECO:0000259" key="14">
    <source>
        <dbReference type="PROSITE" id="PS50089"/>
    </source>
</evidence>